<dbReference type="InterPro" id="IPR041916">
    <property type="entry name" value="Anti_sigma_zinc_sf"/>
</dbReference>
<dbReference type="EMBL" id="JAVLSF010000009">
    <property type="protein sequence ID" value="MDR9774417.1"/>
    <property type="molecule type" value="Genomic_DNA"/>
</dbReference>
<evidence type="ECO:0000313" key="3">
    <source>
        <dbReference type="Proteomes" id="UP001268610"/>
    </source>
</evidence>
<dbReference type="SUPFAM" id="SSF51182">
    <property type="entry name" value="RmlC-like cupins"/>
    <property type="match status" value="1"/>
</dbReference>
<reference evidence="2" key="1">
    <citation type="submission" date="2023-04" db="EMBL/GenBank/DDBJ databases">
        <title>Genomic characterization of faba bean (Vicia faba) microsymbionts in Mexican soils.</title>
        <authorList>
            <person name="Rivera Orduna F.N."/>
            <person name="Guevara-Luna J."/>
            <person name="Yan J."/>
            <person name="Arroyo-Herrera I."/>
            <person name="Li Y."/>
            <person name="Vasquez-Murrieta M.S."/>
            <person name="Wang E.T."/>
        </authorList>
    </citation>
    <scope>NUCLEOTIDE SEQUENCE</scope>
    <source>
        <strain evidence="2">CH26</strain>
    </source>
</reference>
<dbReference type="Pfam" id="PF12973">
    <property type="entry name" value="Cupin_7"/>
    <property type="match status" value="1"/>
</dbReference>
<dbReference type="InterPro" id="IPR012807">
    <property type="entry name" value="Anti-sigma_ChrR"/>
</dbReference>
<name>A0AAJ2GVZ3_9HYPH</name>
<proteinExistence type="predicted"/>
<dbReference type="Gene3D" id="2.60.120.10">
    <property type="entry name" value="Jelly Rolls"/>
    <property type="match status" value="1"/>
</dbReference>
<dbReference type="Gene3D" id="1.10.10.1320">
    <property type="entry name" value="Anti-sigma factor, zinc-finger domain"/>
    <property type="match status" value="1"/>
</dbReference>
<feature type="domain" description="ChrR-like cupin" evidence="1">
    <location>
        <begin position="108"/>
        <end position="197"/>
    </location>
</feature>
<evidence type="ECO:0000313" key="2">
    <source>
        <dbReference type="EMBL" id="MDR9774417.1"/>
    </source>
</evidence>
<dbReference type="InterPro" id="IPR025979">
    <property type="entry name" value="ChrR-like_cupin_dom"/>
</dbReference>
<gene>
    <name evidence="2" type="ORF">RJJ65_17435</name>
</gene>
<protein>
    <submittedName>
        <fullName evidence="2">ChrR family anti-sigma-E factor</fullName>
    </submittedName>
</protein>
<sequence>MAETGMIHEQIDTIDALMAHYVAGSLPEPARVLVQSHLEMKPDNRRLVNSLELLAGEALESAPAAAIADRDRRLAAIFSSASPMSAPAAARRENALFPQALRDLVGFEAEDVPWRTRLPGFKEYCLDMDGCEVSLMWIRPGRALPAHTHEGLELILILDGAFNDERGRFGPGDISIADDTIDHRPVAEKDRPCIAFAVSDGPVKLTGSLRQMIGDLIG</sequence>
<evidence type="ECO:0000259" key="1">
    <source>
        <dbReference type="Pfam" id="PF12973"/>
    </source>
</evidence>
<dbReference type="CDD" id="cd20301">
    <property type="entry name" value="cupin_ChrR"/>
    <property type="match status" value="1"/>
</dbReference>
<dbReference type="NCBIfam" id="TIGR02451">
    <property type="entry name" value="anti_sig_ChrR"/>
    <property type="match status" value="1"/>
</dbReference>
<dbReference type="AlphaFoldDB" id="A0AAJ2GVZ3"/>
<comment type="caution">
    <text evidence="2">The sequence shown here is derived from an EMBL/GenBank/DDBJ whole genome shotgun (WGS) entry which is preliminary data.</text>
</comment>
<organism evidence="2 3">
    <name type="scientific">Rhizobium hidalgonense</name>
    <dbReference type="NCBI Taxonomy" id="1538159"/>
    <lineage>
        <taxon>Bacteria</taxon>
        <taxon>Pseudomonadati</taxon>
        <taxon>Pseudomonadota</taxon>
        <taxon>Alphaproteobacteria</taxon>
        <taxon>Hyphomicrobiales</taxon>
        <taxon>Rhizobiaceae</taxon>
        <taxon>Rhizobium/Agrobacterium group</taxon>
        <taxon>Rhizobium</taxon>
    </lineage>
</organism>
<dbReference type="InterPro" id="IPR014710">
    <property type="entry name" value="RmlC-like_jellyroll"/>
</dbReference>
<dbReference type="InterPro" id="IPR011051">
    <property type="entry name" value="RmlC_Cupin_sf"/>
</dbReference>
<accession>A0AAJ2GVZ3</accession>
<dbReference type="Proteomes" id="UP001268610">
    <property type="component" value="Unassembled WGS sequence"/>
</dbReference>